<comment type="caution">
    <text evidence="1">The sequence shown here is derived from an EMBL/GenBank/DDBJ whole genome shotgun (WGS) entry which is preliminary data.</text>
</comment>
<dbReference type="Proteomes" id="UP000298327">
    <property type="component" value="Unassembled WGS sequence"/>
</dbReference>
<dbReference type="OrthoDB" id="198652at2759"/>
<accession>A0A4Y9ZCG9</accession>
<keyword evidence="2" id="KW-1185">Reference proteome</keyword>
<proteinExistence type="predicted"/>
<gene>
    <name evidence="1" type="ORF">EVG20_g1905</name>
</gene>
<dbReference type="InterPro" id="IPR052055">
    <property type="entry name" value="Hepadnavirus_pol/RT"/>
</dbReference>
<dbReference type="InterPro" id="IPR043502">
    <property type="entry name" value="DNA/RNA_pol_sf"/>
</dbReference>
<dbReference type="PANTHER" id="PTHR33050">
    <property type="entry name" value="REVERSE TRANSCRIPTASE DOMAIN-CONTAINING PROTEIN"/>
    <property type="match status" value="1"/>
</dbReference>
<dbReference type="PANTHER" id="PTHR33050:SF7">
    <property type="entry name" value="RIBONUCLEASE H"/>
    <property type="match status" value="1"/>
</dbReference>
<name>A0A4Y9ZCG9_9AGAM</name>
<evidence type="ECO:0000313" key="1">
    <source>
        <dbReference type="EMBL" id="TFY71099.1"/>
    </source>
</evidence>
<organism evidence="1 2">
    <name type="scientific">Dentipellis fragilis</name>
    <dbReference type="NCBI Taxonomy" id="205917"/>
    <lineage>
        <taxon>Eukaryota</taxon>
        <taxon>Fungi</taxon>
        <taxon>Dikarya</taxon>
        <taxon>Basidiomycota</taxon>
        <taxon>Agaricomycotina</taxon>
        <taxon>Agaricomycetes</taxon>
        <taxon>Russulales</taxon>
        <taxon>Hericiaceae</taxon>
        <taxon>Dentipellis</taxon>
    </lineage>
</organism>
<reference evidence="1 2" key="1">
    <citation type="submission" date="2019-02" db="EMBL/GenBank/DDBJ databases">
        <title>Genome sequencing of the rare red list fungi Dentipellis fragilis.</title>
        <authorList>
            <person name="Buettner E."/>
            <person name="Kellner H."/>
        </authorList>
    </citation>
    <scope>NUCLEOTIDE SEQUENCE [LARGE SCALE GENOMIC DNA]</scope>
    <source>
        <strain evidence="1 2">DSM 105465</strain>
    </source>
</reference>
<protein>
    <submittedName>
        <fullName evidence="1">Uncharacterized protein</fullName>
    </submittedName>
</protein>
<evidence type="ECO:0000313" key="2">
    <source>
        <dbReference type="Proteomes" id="UP000298327"/>
    </source>
</evidence>
<dbReference type="SUPFAM" id="SSF56672">
    <property type="entry name" value="DNA/RNA polymerases"/>
    <property type="match status" value="1"/>
</dbReference>
<dbReference type="STRING" id="205917.A0A4Y9ZCG9"/>
<dbReference type="AlphaFoldDB" id="A0A4Y9ZCG9"/>
<dbReference type="EMBL" id="SEOQ01000067">
    <property type="protein sequence ID" value="TFY71099.1"/>
    <property type="molecule type" value="Genomic_DNA"/>
</dbReference>
<sequence length="921" mass="104258">MSTFALREHSLSASTHSLRALALHEHALCEHAIAHPWALVSLFVCICLHPPERAEAPQRESSSPVNELHALSGEFFVDLFYVLIDELRALSVIRVVSIILNNIPSIIISFMSTHESTQPTGSGQGSGQSQHTFEGQAADTTTLAAFNQDVISTCQTIVQKQLRSTSTCLKSLPKGRRLLSLTDNSLQPIRIPSTPLSKLHSRITVDFYDDDDDNNGDNVEGGYSRKRVEIDLSELPWVQEESSAGPLDDHLEEMRCLLTKFSADPKLVRSSIVNARNCPQFPESEWTNIIAGHAVNLDHVLSELYNVSVENKHRERLGAIEFSVGTVAPAKTVRSHGKWIIAWERTSEVTSFVFPHRRAELIKYCAHISQFFVVITPANHEQVLAYEKAVRIRVAARRDLKLTDINSFADLQTLITLEETPLAPRDVRPVATGMKDDARIRPENAPTHTFARNVDPLATRLAPAASISSQSHPIDNPRYHPDWSLTASPLPGPPLNEFMNTAAQDTLNKHPDLFKIVTPINVDKFENMLRTHPNQPFVASVCRGLREGFWPSADMSNPDYPSTWDNSKCSLASDQHRVFVEEQCRKEIEIGHFSEAWEAEQLYPGMYSMPIGVVPKPNSDKLRLITDHSAGKFSLNSMIDKPNHDNKVQLDNVRDLGFNLLWVRRSNTGAALTLFKSDVAEAYRLMPMHPSWQIRQVVSIGTKRMVDRCNVFGGRRSGNIWCVFMSLVLWIAVYIKHIRDLLGYSDDMFSWEYLNNVTWYPPYRRFLPHKQFELLSLWDELDIPHHSEKQIHGSPIPIIGFEVDVNKMLITLSEDRRIALISKLREFVGSSGPRHRRPLRCFQALAGWVQWALNVYPLLRPGLSVMYDKMRGKANPHALIEVSVTLRCELTWLADHVENSSGIFMLHQEKSTYTCRTTWPV</sequence>